<organism evidence="1 2">
    <name type="scientific">Chryseobacterium oryzae</name>
    <dbReference type="NCBI Taxonomy" id="2929799"/>
    <lineage>
        <taxon>Bacteria</taxon>
        <taxon>Pseudomonadati</taxon>
        <taxon>Bacteroidota</taxon>
        <taxon>Flavobacteriia</taxon>
        <taxon>Flavobacteriales</taxon>
        <taxon>Weeksellaceae</taxon>
        <taxon>Chryseobacterium group</taxon>
        <taxon>Chryseobacterium</taxon>
    </lineage>
</organism>
<dbReference type="InterPro" id="IPR021958">
    <property type="entry name" value="DUF3575"/>
</dbReference>
<dbReference type="EMBL" id="CP094529">
    <property type="protein sequence ID" value="UOE39075.1"/>
    <property type="molecule type" value="Genomic_DNA"/>
</dbReference>
<proteinExistence type="predicted"/>
<dbReference type="RefSeq" id="WP_243577255.1">
    <property type="nucleotide sequence ID" value="NZ_CP094529.1"/>
</dbReference>
<accession>A0ABY4BIZ9</accession>
<keyword evidence="2" id="KW-1185">Reference proteome</keyword>
<reference evidence="1 2" key="1">
    <citation type="submission" date="2022-03" db="EMBL/GenBank/DDBJ databases">
        <title>Chryseobacterium sp. isolated from the Andong Sikhe.</title>
        <authorList>
            <person name="Won M."/>
            <person name="Kim S.-J."/>
            <person name="Kwon S.-W."/>
        </authorList>
    </citation>
    <scope>NUCLEOTIDE SEQUENCE [LARGE SCALE GENOMIC DNA]</scope>
    <source>
        <strain evidence="1 2">ADR-1</strain>
    </source>
</reference>
<evidence type="ECO:0000313" key="2">
    <source>
        <dbReference type="Proteomes" id="UP000831068"/>
    </source>
</evidence>
<dbReference type="Pfam" id="PF12099">
    <property type="entry name" value="DUF3575"/>
    <property type="match status" value="1"/>
</dbReference>
<sequence>MLVYKQIFRYLTFKVLIVAVSFCFLWCSAQTEVKINAPFIPIGIFNGAVEKAVTEKISVQAEVFVSPWKSFAGKNLQIYMGTLEGRYYFDEVMKKWYVGAYGSIALFNLQKWNYYNASTVPDENGNPQRLPDGSIRMTERFQKGVSFIFGISGGYHFEINSKLGLDVFAGIGTSQSIYKGYLKDNHERYDGAKKWNKSGEMIPTRVGVMFTYKL</sequence>
<evidence type="ECO:0000313" key="1">
    <source>
        <dbReference type="EMBL" id="UOE39075.1"/>
    </source>
</evidence>
<protein>
    <submittedName>
        <fullName evidence="1">DUF3575 domain-containing protein</fullName>
    </submittedName>
</protein>
<gene>
    <name evidence="1" type="ORF">MTP08_04705</name>
</gene>
<name>A0ABY4BIZ9_9FLAO</name>
<dbReference type="Proteomes" id="UP000831068">
    <property type="component" value="Chromosome"/>
</dbReference>